<dbReference type="Pfam" id="PF04290">
    <property type="entry name" value="DctQ"/>
    <property type="match status" value="1"/>
</dbReference>
<keyword evidence="3" id="KW-1003">Cell membrane</keyword>
<dbReference type="PANTHER" id="PTHR35011">
    <property type="entry name" value="2,3-DIKETO-L-GULONATE TRAP TRANSPORTER SMALL PERMEASE PROTEIN YIAM"/>
    <property type="match status" value="1"/>
</dbReference>
<evidence type="ECO:0000259" key="10">
    <source>
        <dbReference type="Pfam" id="PF04290"/>
    </source>
</evidence>
<feature type="transmembrane region" description="Helical" evidence="9">
    <location>
        <begin position="154"/>
        <end position="177"/>
    </location>
</feature>
<evidence type="ECO:0000256" key="3">
    <source>
        <dbReference type="ARBA" id="ARBA00022475"/>
    </source>
</evidence>
<feature type="transmembrane region" description="Helical" evidence="9">
    <location>
        <begin position="37"/>
        <end position="58"/>
    </location>
</feature>
<keyword evidence="4 9" id="KW-0997">Cell inner membrane</keyword>
<dbReference type="PANTHER" id="PTHR35011:SF10">
    <property type="entry name" value="TRAP TRANSPORTER SMALL PERMEASE PROTEIN"/>
    <property type="match status" value="1"/>
</dbReference>
<evidence type="ECO:0000313" key="12">
    <source>
        <dbReference type="Proteomes" id="UP000219621"/>
    </source>
</evidence>
<dbReference type="EMBL" id="OCNJ01000007">
    <property type="protein sequence ID" value="SOD97799.1"/>
    <property type="molecule type" value="Genomic_DNA"/>
</dbReference>
<evidence type="ECO:0000256" key="8">
    <source>
        <dbReference type="ARBA" id="ARBA00038436"/>
    </source>
</evidence>
<dbReference type="GO" id="GO:0005886">
    <property type="term" value="C:plasma membrane"/>
    <property type="evidence" value="ECO:0007669"/>
    <property type="project" value="UniProtKB-SubCell"/>
</dbReference>
<dbReference type="InterPro" id="IPR007387">
    <property type="entry name" value="TRAP_DctQ"/>
</dbReference>
<name>A0A286GRW3_9PROT</name>
<dbReference type="Proteomes" id="UP000219621">
    <property type="component" value="Unassembled WGS sequence"/>
</dbReference>
<feature type="transmembrane region" description="Helical" evidence="9">
    <location>
        <begin position="78"/>
        <end position="101"/>
    </location>
</feature>
<keyword evidence="12" id="KW-1185">Reference proteome</keyword>
<evidence type="ECO:0000256" key="6">
    <source>
        <dbReference type="ARBA" id="ARBA00022989"/>
    </source>
</evidence>
<gene>
    <name evidence="11" type="ORF">SAMN05421508_10786</name>
</gene>
<feature type="domain" description="Tripartite ATP-independent periplasmic transporters DctQ component" evidence="10">
    <location>
        <begin position="50"/>
        <end position="176"/>
    </location>
</feature>
<comment type="subunit">
    <text evidence="9">The complex comprises the extracytoplasmic solute receptor protein and the two transmembrane proteins.</text>
</comment>
<accession>A0A286GRW3</accession>
<comment type="subcellular location">
    <subcellularLocation>
        <location evidence="1 9">Cell inner membrane</location>
        <topology evidence="1 9">Multi-pass membrane protein</topology>
    </subcellularLocation>
</comment>
<dbReference type="InterPro" id="IPR055348">
    <property type="entry name" value="DctQ"/>
</dbReference>
<comment type="function">
    <text evidence="9">Part of the tripartite ATP-independent periplasmic (TRAP) transport system.</text>
</comment>
<keyword evidence="6 9" id="KW-1133">Transmembrane helix</keyword>
<comment type="similarity">
    <text evidence="8 9">Belongs to the TRAP transporter small permease family.</text>
</comment>
<evidence type="ECO:0000256" key="4">
    <source>
        <dbReference type="ARBA" id="ARBA00022519"/>
    </source>
</evidence>
<keyword evidence="7 9" id="KW-0472">Membrane</keyword>
<evidence type="ECO:0000256" key="9">
    <source>
        <dbReference type="RuleBase" id="RU369079"/>
    </source>
</evidence>
<evidence type="ECO:0000256" key="7">
    <source>
        <dbReference type="ARBA" id="ARBA00023136"/>
    </source>
</evidence>
<keyword evidence="5 9" id="KW-0812">Transmembrane</keyword>
<evidence type="ECO:0000313" key="11">
    <source>
        <dbReference type="EMBL" id="SOD97799.1"/>
    </source>
</evidence>
<protein>
    <recommendedName>
        <fullName evidence="9">TRAP transporter small permease protein</fullName>
    </recommendedName>
</protein>
<keyword evidence="2 9" id="KW-0813">Transport</keyword>
<sequence length="189" mass="19759">MFFDGVAPIGSLWYTGRMSLRPVPALPVRVIRALARAAALVGATLLVAAVVTTVWSVLGRWLAAAPLLGDTELVERLVGAGIFLVLPYGHLVGGNIVVDLLVRRFPGRLRRALAAGAELLFAAVAALLAWRMTLGGLDLHRYGETSMMLGLPTWWGFAAGVPALVLLALVCLVRAFAPGQGQAPTGGGA</sequence>
<proteinExistence type="inferred from homology"/>
<evidence type="ECO:0000256" key="1">
    <source>
        <dbReference type="ARBA" id="ARBA00004429"/>
    </source>
</evidence>
<dbReference type="GO" id="GO:0022857">
    <property type="term" value="F:transmembrane transporter activity"/>
    <property type="evidence" value="ECO:0007669"/>
    <property type="project" value="UniProtKB-UniRule"/>
</dbReference>
<evidence type="ECO:0000256" key="2">
    <source>
        <dbReference type="ARBA" id="ARBA00022448"/>
    </source>
</evidence>
<reference evidence="11 12" key="1">
    <citation type="submission" date="2017-09" db="EMBL/GenBank/DDBJ databases">
        <authorList>
            <person name="Ehlers B."/>
            <person name="Leendertz F.H."/>
        </authorList>
    </citation>
    <scope>NUCLEOTIDE SEQUENCE [LARGE SCALE GENOMIC DNA]</scope>
    <source>
        <strain evidence="11 12">USBA 140</strain>
    </source>
</reference>
<dbReference type="GO" id="GO:0015740">
    <property type="term" value="P:C4-dicarboxylate transport"/>
    <property type="evidence" value="ECO:0007669"/>
    <property type="project" value="TreeGrafter"/>
</dbReference>
<feature type="transmembrane region" description="Helical" evidence="9">
    <location>
        <begin position="113"/>
        <end position="134"/>
    </location>
</feature>
<dbReference type="AlphaFoldDB" id="A0A286GRW3"/>
<organism evidence="11 12">
    <name type="scientific">Caenispirillum bisanense</name>
    <dbReference type="NCBI Taxonomy" id="414052"/>
    <lineage>
        <taxon>Bacteria</taxon>
        <taxon>Pseudomonadati</taxon>
        <taxon>Pseudomonadota</taxon>
        <taxon>Alphaproteobacteria</taxon>
        <taxon>Rhodospirillales</taxon>
        <taxon>Novispirillaceae</taxon>
        <taxon>Caenispirillum</taxon>
    </lineage>
</organism>
<evidence type="ECO:0000256" key="5">
    <source>
        <dbReference type="ARBA" id="ARBA00022692"/>
    </source>
</evidence>